<protein>
    <recommendedName>
        <fullName evidence="3">Protein kinase domain-containing protein</fullName>
    </recommendedName>
</protein>
<dbReference type="Proteomes" id="UP000247702">
    <property type="component" value="Unassembled WGS sequence"/>
</dbReference>
<sequence length="515" mass="60559">MSVIQQELIFDTINEIHKSLEYNSIHKNFNVQHEFRKKMIIANESLTKNEKSEIITLLNKNHDYYKIIYNEGTKRICENCQEECFAIFYCECCIRKYLQKNFQNWTSGNNDVDDLIQKCQLESISPNKIIEWISYDNLQNVNFLAEGIYSAEWVNGYETWNSKKQQLESSRSKRVILKRLRNVENANKSWFEETKSYFITSSKWNSLIRYYGLTKDQLGYMLVMEELDMNLRSYLQNRTLSWKEIIKITQDIIYALLRIHEENVIHKNLHSRNILFLKNKNQWHIGDLGFCGPADKTLDNIYGTLPYVAPEVIAGKEHTLASDIYSLAMLMWEISSGYPPFVNYEHDDYTFVIDVNDGMRPTIIPGTPLEYKELMEQCWNADPIKRPNINVIKDKINEMMNRAQQTDYNMNLTHIYSINSLIRNLKSKIYNIMDFCEPKNIIKAYPSIQVDLVDLSIPNNLVSENKIGQFDSPMLIVDDDDDEVSKPKRIYVEISDESDDDDVIIIQHKKIKVIN</sequence>
<evidence type="ECO:0000256" key="1">
    <source>
        <dbReference type="ARBA" id="ARBA00022741"/>
    </source>
</evidence>
<name>A0A2Z6QD87_9GLOM</name>
<dbReference type="InterPro" id="IPR000719">
    <property type="entry name" value="Prot_kinase_dom"/>
</dbReference>
<dbReference type="InterPro" id="IPR001245">
    <property type="entry name" value="Ser-Thr/Tyr_kinase_cat_dom"/>
</dbReference>
<gene>
    <name evidence="4" type="ORF">RclHR1_01470018</name>
</gene>
<dbReference type="Pfam" id="PF07714">
    <property type="entry name" value="PK_Tyr_Ser-Thr"/>
    <property type="match status" value="1"/>
</dbReference>
<feature type="domain" description="Protein kinase" evidence="3">
    <location>
        <begin position="138"/>
        <end position="400"/>
    </location>
</feature>
<dbReference type="GO" id="GO:0004672">
    <property type="term" value="F:protein kinase activity"/>
    <property type="evidence" value="ECO:0007669"/>
    <property type="project" value="InterPro"/>
</dbReference>
<reference evidence="4 5" key="1">
    <citation type="submission" date="2017-11" db="EMBL/GenBank/DDBJ databases">
        <title>The genome of Rhizophagus clarus HR1 reveals common genetic basis of auxotrophy among arbuscular mycorrhizal fungi.</title>
        <authorList>
            <person name="Kobayashi Y."/>
        </authorList>
    </citation>
    <scope>NUCLEOTIDE SEQUENCE [LARGE SCALE GENOMIC DNA]</scope>
    <source>
        <strain evidence="4 5">HR1</strain>
    </source>
</reference>
<evidence type="ECO:0000313" key="5">
    <source>
        <dbReference type="Proteomes" id="UP000247702"/>
    </source>
</evidence>
<accession>A0A2Z6QD87</accession>
<dbReference type="PANTHER" id="PTHR44329">
    <property type="entry name" value="SERINE/THREONINE-PROTEIN KINASE TNNI3K-RELATED"/>
    <property type="match status" value="1"/>
</dbReference>
<dbReference type="EMBL" id="BEXD01000524">
    <property type="protein sequence ID" value="GBB88170.1"/>
    <property type="molecule type" value="Genomic_DNA"/>
</dbReference>
<evidence type="ECO:0000256" key="2">
    <source>
        <dbReference type="ARBA" id="ARBA00022840"/>
    </source>
</evidence>
<dbReference type="AlphaFoldDB" id="A0A2Z6QD87"/>
<dbReference type="Gene3D" id="1.10.510.10">
    <property type="entry name" value="Transferase(Phosphotransferase) domain 1"/>
    <property type="match status" value="1"/>
</dbReference>
<keyword evidence="1" id="KW-0547">Nucleotide-binding</keyword>
<dbReference type="SUPFAM" id="SSF56112">
    <property type="entry name" value="Protein kinase-like (PK-like)"/>
    <property type="match status" value="1"/>
</dbReference>
<dbReference type="PANTHER" id="PTHR44329:SF298">
    <property type="entry name" value="MIXED LINEAGE KINASE DOMAIN-LIKE PROTEIN"/>
    <property type="match status" value="1"/>
</dbReference>
<dbReference type="GO" id="GO:0005524">
    <property type="term" value="F:ATP binding"/>
    <property type="evidence" value="ECO:0007669"/>
    <property type="project" value="UniProtKB-KW"/>
</dbReference>
<keyword evidence="5" id="KW-1185">Reference proteome</keyword>
<dbReference type="PROSITE" id="PS50011">
    <property type="entry name" value="PROTEIN_KINASE_DOM"/>
    <property type="match status" value="1"/>
</dbReference>
<evidence type="ECO:0000259" key="3">
    <source>
        <dbReference type="PROSITE" id="PS50011"/>
    </source>
</evidence>
<keyword evidence="2" id="KW-0067">ATP-binding</keyword>
<dbReference type="InterPro" id="IPR011009">
    <property type="entry name" value="Kinase-like_dom_sf"/>
</dbReference>
<dbReference type="GO" id="GO:0097527">
    <property type="term" value="P:necroptotic signaling pathway"/>
    <property type="evidence" value="ECO:0007669"/>
    <property type="project" value="TreeGrafter"/>
</dbReference>
<evidence type="ECO:0000313" key="4">
    <source>
        <dbReference type="EMBL" id="GBB88170.1"/>
    </source>
</evidence>
<proteinExistence type="predicted"/>
<comment type="caution">
    <text evidence="4">The sequence shown here is derived from an EMBL/GenBank/DDBJ whole genome shotgun (WGS) entry which is preliminary data.</text>
</comment>
<organism evidence="4 5">
    <name type="scientific">Rhizophagus clarus</name>
    <dbReference type="NCBI Taxonomy" id="94130"/>
    <lineage>
        <taxon>Eukaryota</taxon>
        <taxon>Fungi</taxon>
        <taxon>Fungi incertae sedis</taxon>
        <taxon>Mucoromycota</taxon>
        <taxon>Glomeromycotina</taxon>
        <taxon>Glomeromycetes</taxon>
        <taxon>Glomerales</taxon>
        <taxon>Glomeraceae</taxon>
        <taxon>Rhizophagus</taxon>
    </lineage>
</organism>
<dbReference type="InterPro" id="IPR051681">
    <property type="entry name" value="Ser/Thr_Kinases-Pseudokinases"/>
</dbReference>